<feature type="transmembrane region" description="Helical" evidence="1">
    <location>
        <begin position="45"/>
        <end position="78"/>
    </location>
</feature>
<keyword evidence="3" id="KW-1185">Reference proteome</keyword>
<dbReference type="RefSeq" id="WP_048597992.1">
    <property type="nucleotide sequence ID" value="NZ_CBFHGK010000001.1"/>
</dbReference>
<dbReference type="STRING" id="282199.GCA_001049735_00688"/>
<keyword evidence="1" id="KW-0812">Transmembrane</keyword>
<dbReference type="Proteomes" id="UP000048949">
    <property type="component" value="Unassembled WGS sequence"/>
</dbReference>
<keyword evidence="1" id="KW-0472">Membrane</keyword>
<dbReference type="EMBL" id="CVQV01000003">
    <property type="protein sequence ID" value="CRK74653.1"/>
    <property type="molecule type" value="Genomic_DNA"/>
</dbReference>
<name>A0A0U1NJJ8_9RHOB</name>
<gene>
    <name evidence="2" type="ORF">NIG5292_00688</name>
</gene>
<evidence type="ECO:0000256" key="1">
    <source>
        <dbReference type="SAM" id="Phobius"/>
    </source>
</evidence>
<dbReference type="AlphaFoldDB" id="A0A0U1NJJ8"/>
<evidence type="ECO:0000313" key="3">
    <source>
        <dbReference type="Proteomes" id="UP000048949"/>
    </source>
</evidence>
<keyword evidence="1" id="KW-1133">Transmembrane helix</keyword>
<organism evidence="2 3">
    <name type="scientific">Nereida ignava</name>
    <dbReference type="NCBI Taxonomy" id="282199"/>
    <lineage>
        <taxon>Bacteria</taxon>
        <taxon>Pseudomonadati</taxon>
        <taxon>Pseudomonadota</taxon>
        <taxon>Alphaproteobacteria</taxon>
        <taxon>Rhodobacterales</taxon>
        <taxon>Roseobacteraceae</taxon>
        <taxon>Nereida</taxon>
    </lineage>
</organism>
<sequence>MMLTFFLGIGCGLAVPRVEQPLRTAIEKISLIKLNLEPAEMDVISVLVLMIGASLICGLLDISSSAFLLALGTLIGLYGQRIIAGFRSGE</sequence>
<protein>
    <submittedName>
        <fullName evidence="2">Uncharacterized protein</fullName>
    </submittedName>
</protein>
<evidence type="ECO:0000313" key="2">
    <source>
        <dbReference type="EMBL" id="CRK74653.1"/>
    </source>
</evidence>
<proteinExistence type="predicted"/>
<reference evidence="2 3" key="1">
    <citation type="submission" date="2015-04" db="EMBL/GenBank/DDBJ databases">
        <authorList>
            <person name="Syromyatnikov M.Y."/>
            <person name="Popov V.N."/>
        </authorList>
    </citation>
    <scope>NUCLEOTIDE SEQUENCE [LARGE SCALE GENOMIC DNA]</scope>
    <source>
        <strain evidence="2 3">CECT 5292</strain>
    </source>
</reference>
<accession>A0A0U1NJJ8</accession>